<keyword evidence="2" id="KW-1185">Reference proteome</keyword>
<organism evidence="1 2">
    <name type="scientific">Clostridium lapidicellarium</name>
    <dbReference type="NCBI Taxonomy" id="3240931"/>
    <lineage>
        <taxon>Bacteria</taxon>
        <taxon>Bacillati</taxon>
        <taxon>Bacillota</taxon>
        <taxon>Clostridia</taxon>
        <taxon>Eubacteriales</taxon>
        <taxon>Clostridiaceae</taxon>
        <taxon>Clostridium</taxon>
    </lineage>
</organism>
<accession>A0ABV4DV15</accession>
<dbReference type="EMBL" id="JBGFFE010000005">
    <property type="protein sequence ID" value="MEY8763076.1"/>
    <property type="molecule type" value="Genomic_DNA"/>
</dbReference>
<gene>
    <name evidence="1" type="ORF">AB8S09_05350</name>
</gene>
<reference evidence="1 2" key="1">
    <citation type="submission" date="2024-08" db="EMBL/GenBank/DDBJ databases">
        <title>Clostridium lapicellarii sp. nov., and Clostridium renhuaiense sp. nov., two species isolated from the mud in a fermentation cellar used for producing sauce-flavour Chinese liquors.</title>
        <authorList>
            <person name="Yang F."/>
            <person name="Wang H."/>
            <person name="Chen L.Q."/>
            <person name="Zhou N."/>
            <person name="Lu J.J."/>
            <person name="Pu X.X."/>
            <person name="Wan B."/>
            <person name="Wang L."/>
            <person name="Liu S.J."/>
        </authorList>
    </citation>
    <scope>NUCLEOTIDE SEQUENCE [LARGE SCALE GENOMIC DNA]</scope>
    <source>
        <strain evidence="1 2">MT-113</strain>
    </source>
</reference>
<comment type="caution">
    <text evidence="1">The sequence shown here is derived from an EMBL/GenBank/DDBJ whole genome shotgun (WGS) entry which is preliminary data.</text>
</comment>
<dbReference type="RefSeq" id="WP_294181953.1">
    <property type="nucleotide sequence ID" value="NZ_JBGFFE010000005.1"/>
</dbReference>
<sequence length="43" mass="4745">MKVQIIHELKTGSWPPKCATYGRANQYSDPSQSMPPTAGQINI</sequence>
<evidence type="ECO:0000313" key="2">
    <source>
        <dbReference type="Proteomes" id="UP001565220"/>
    </source>
</evidence>
<evidence type="ECO:0000313" key="1">
    <source>
        <dbReference type="EMBL" id="MEY8763076.1"/>
    </source>
</evidence>
<protein>
    <submittedName>
        <fullName evidence="1">Uncharacterized protein</fullName>
    </submittedName>
</protein>
<dbReference type="Proteomes" id="UP001565220">
    <property type="component" value="Unassembled WGS sequence"/>
</dbReference>
<name>A0ABV4DV15_9CLOT</name>
<proteinExistence type="predicted"/>